<evidence type="ECO:0000313" key="1">
    <source>
        <dbReference type="EMBL" id="CAG8751861.1"/>
    </source>
</evidence>
<proteinExistence type="predicted"/>
<feature type="non-terminal residue" evidence="1">
    <location>
        <position position="1"/>
    </location>
</feature>
<accession>A0ACA9QGJ3</accession>
<protein>
    <submittedName>
        <fullName evidence="1">15564_t:CDS:1</fullName>
    </submittedName>
</protein>
<organism evidence="1 2">
    <name type="scientific">Cetraspora pellucida</name>
    <dbReference type="NCBI Taxonomy" id="1433469"/>
    <lineage>
        <taxon>Eukaryota</taxon>
        <taxon>Fungi</taxon>
        <taxon>Fungi incertae sedis</taxon>
        <taxon>Mucoromycota</taxon>
        <taxon>Glomeromycotina</taxon>
        <taxon>Glomeromycetes</taxon>
        <taxon>Diversisporales</taxon>
        <taxon>Gigasporaceae</taxon>
        <taxon>Cetraspora</taxon>
    </lineage>
</organism>
<gene>
    <name evidence="1" type="ORF">SPELUC_LOCUS14537</name>
</gene>
<name>A0ACA9QGJ3_9GLOM</name>
<dbReference type="Proteomes" id="UP000789366">
    <property type="component" value="Unassembled WGS sequence"/>
</dbReference>
<dbReference type="EMBL" id="CAJVPW010043260">
    <property type="protein sequence ID" value="CAG8751861.1"/>
    <property type="molecule type" value="Genomic_DNA"/>
</dbReference>
<sequence length="141" mass="16408">RVQRLQEKIKNADQNADKIAENFQQIEKYLQASEEIIKREAHEHPKIQKSYEELEAEIKKLEDQITALQTKQQQLQERSGRLVAVASNAFAKTTRDVSTQTEPILAESEVQPVSKFRALPKRTNSAEKRFTKKLEENEKLY</sequence>
<comment type="caution">
    <text evidence="1">The sequence shown here is derived from an EMBL/GenBank/DDBJ whole genome shotgun (WGS) entry which is preliminary data.</text>
</comment>
<keyword evidence="2" id="KW-1185">Reference proteome</keyword>
<evidence type="ECO:0000313" key="2">
    <source>
        <dbReference type="Proteomes" id="UP000789366"/>
    </source>
</evidence>
<reference evidence="1" key="1">
    <citation type="submission" date="2021-06" db="EMBL/GenBank/DDBJ databases">
        <authorList>
            <person name="Kallberg Y."/>
            <person name="Tangrot J."/>
            <person name="Rosling A."/>
        </authorList>
    </citation>
    <scope>NUCLEOTIDE SEQUENCE</scope>
    <source>
        <strain evidence="1">28 12/20/2015</strain>
    </source>
</reference>